<protein>
    <submittedName>
        <fullName evidence="1">Uncharacterized protein</fullName>
    </submittedName>
</protein>
<dbReference type="Pfam" id="PF04882">
    <property type="entry name" value="Peroxin-3"/>
    <property type="match status" value="1"/>
</dbReference>
<sequence length="220" mass="24618">MDDGDLIDRDDQQRFLASADFLSTYGLPALISNMQVAVTEVLKGSSQSVVPTILRLCHRKQLRDHINSTVLHETIMQILDTFMSIRSPHLWADYLMPRDARLHELATASSNNDKVLSDITKFDQLMAETRAVISSAKFVNVAEIALKLVVDTLIKEIGIQCGGDTLATGMPLAKLLARVTHVGPILLKEPSKNQFIQIIRNQQEVEVFFTLIYSNIDLED</sequence>
<gene>
    <name evidence="1" type="ORF">TIFTF001_015472</name>
</gene>
<accession>A0AA88ALL4</accession>
<keyword evidence="2" id="KW-1185">Reference proteome</keyword>
<dbReference type="GO" id="GO:0045046">
    <property type="term" value="P:protein import into peroxisome membrane"/>
    <property type="evidence" value="ECO:0007669"/>
    <property type="project" value="TreeGrafter"/>
</dbReference>
<dbReference type="PANTHER" id="PTHR28080">
    <property type="entry name" value="PEROXISOMAL BIOGENESIS FACTOR 3"/>
    <property type="match status" value="1"/>
</dbReference>
<evidence type="ECO:0000313" key="2">
    <source>
        <dbReference type="Proteomes" id="UP001187192"/>
    </source>
</evidence>
<comment type="caution">
    <text evidence="1">The sequence shown here is derived from an EMBL/GenBank/DDBJ whole genome shotgun (WGS) entry which is preliminary data.</text>
</comment>
<dbReference type="Proteomes" id="UP001187192">
    <property type="component" value="Unassembled WGS sequence"/>
</dbReference>
<name>A0AA88ALL4_FICCA</name>
<proteinExistence type="predicted"/>
<dbReference type="EMBL" id="BTGU01000022">
    <property type="protein sequence ID" value="GMN46291.1"/>
    <property type="molecule type" value="Genomic_DNA"/>
</dbReference>
<dbReference type="PANTHER" id="PTHR28080:SF1">
    <property type="entry name" value="PEROXISOMAL BIOGENESIS FACTOR 3"/>
    <property type="match status" value="1"/>
</dbReference>
<dbReference type="InterPro" id="IPR006966">
    <property type="entry name" value="Peroxin-3"/>
</dbReference>
<reference evidence="1" key="1">
    <citation type="submission" date="2023-07" db="EMBL/GenBank/DDBJ databases">
        <title>draft genome sequence of fig (Ficus carica).</title>
        <authorList>
            <person name="Takahashi T."/>
            <person name="Nishimura K."/>
        </authorList>
    </citation>
    <scope>NUCLEOTIDE SEQUENCE</scope>
</reference>
<dbReference type="Gramene" id="FCD_00019131-RA">
    <property type="protein sequence ID" value="FCD_00019131-RA:cds"/>
    <property type="gene ID" value="FCD_00019131"/>
</dbReference>
<dbReference type="AlphaFoldDB" id="A0AA88ALL4"/>
<evidence type="ECO:0000313" key="1">
    <source>
        <dbReference type="EMBL" id="GMN46291.1"/>
    </source>
</evidence>
<dbReference type="GO" id="GO:0030674">
    <property type="term" value="F:protein-macromolecule adaptor activity"/>
    <property type="evidence" value="ECO:0007669"/>
    <property type="project" value="TreeGrafter"/>
</dbReference>
<organism evidence="1 2">
    <name type="scientific">Ficus carica</name>
    <name type="common">Common fig</name>
    <dbReference type="NCBI Taxonomy" id="3494"/>
    <lineage>
        <taxon>Eukaryota</taxon>
        <taxon>Viridiplantae</taxon>
        <taxon>Streptophyta</taxon>
        <taxon>Embryophyta</taxon>
        <taxon>Tracheophyta</taxon>
        <taxon>Spermatophyta</taxon>
        <taxon>Magnoliopsida</taxon>
        <taxon>eudicotyledons</taxon>
        <taxon>Gunneridae</taxon>
        <taxon>Pentapetalae</taxon>
        <taxon>rosids</taxon>
        <taxon>fabids</taxon>
        <taxon>Rosales</taxon>
        <taxon>Moraceae</taxon>
        <taxon>Ficeae</taxon>
        <taxon>Ficus</taxon>
    </lineage>
</organism>
<dbReference type="GO" id="GO:0005778">
    <property type="term" value="C:peroxisomal membrane"/>
    <property type="evidence" value="ECO:0007669"/>
    <property type="project" value="InterPro"/>
</dbReference>